<dbReference type="CDD" id="cd00130">
    <property type="entry name" value="PAS"/>
    <property type="match status" value="2"/>
</dbReference>
<reference evidence="21 22" key="2">
    <citation type="journal article" date="2017" name="Genome Announc.">
        <title>Draft genome sequence of Aquitalea magnusonii strain H3, a plant growth-promoting bacterium of duckweed Lemna minor.</title>
        <authorList>
            <person name="Ishizawa H."/>
            <person name="Kuroda M."/>
            <person name="Ike M."/>
        </authorList>
    </citation>
    <scope>NUCLEOTIDE SEQUENCE [LARGE SCALE GENOMIC DNA]</scope>
    <source>
        <strain evidence="21 22">H3</strain>
    </source>
</reference>
<dbReference type="GO" id="GO:0005886">
    <property type="term" value="C:plasma membrane"/>
    <property type="evidence" value="ECO:0007669"/>
    <property type="project" value="UniProtKB-SubCell"/>
</dbReference>
<reference evidence="22" key="3">
    <citation type="journal article" date="2017" name="Plant Physiol. Biochem.">
        <title>Differential oxidative and antioxidative response of duckweed Lemna minor toward plant growth promoting/inhibiting bacteria.</title>
        <authorList>
            <person name="Ishizawa H."/>
            <person name="Kuroda M."/>
            <person name="Morikawa M."/>
            <person name="Ike M."/>
        </authorList>
    </citation>
    <scope>NUCLEOTIDE SEQUENCE [LARGE SCALE GENOMIC DNA]</scope>
    <source>
        <strain evidence="22">H3</strain>
    </source>
</reference>
<dbReference type="SMART" id="SM00448">
    <property type="entry name" value="REC"/>
    <property type="match status" value="1"/>
</dbReference>
<dbReference type="GO" id="GO:0006355">
    <property type="term" value="P:regulation of DNA-templated transcription"/>
    <property type="evidence" value="ECO:0007669"/>
    <property type="project" value="InterPro"/>
</dbReference>
<dbReference type="InterPro" id="IPR035965">
    <property type="entry name" value="PAS-like_dom_sf"/>
</dbReference>
<keyword evidence="7" id="KW-0812">Transmembrane</keyword>
<organism evidence="21 22">
    <name type="scientific">Aquitalea magnusonii</name>
    <dbReference type="NCBI Taxonomy" id="332411"/>
    <lineage>
        <taxon>Bacteria</taxon>
        <taxon>Pseudomonadati</taxon>
        <taxon>Pseudomonadota</taxon>
        <taxon>Betaproteobacteria</taxon>
        <taxon>Neisseriales</taxon>
        <taxon>Chromobacteriaceae</taxon>
        <taxon>Aquitalea</taxon>
    </lineage>
</organism>
<dbReference type="SUPFAM" id="SSF47384">
    <property type="entry name" value="Homodimeric domain of signal transducing histidine kinase"/>
    <property type="match status" value="1"/>
</dbReference>
<keyword evidence="13" id="KW-0472">Membrane</keyword>
<evidence type="ECO:0000256" key="13">
    <source>
        <dbReference type="ARBA" id="ARBA00023136"/>
    </source>
</evidence>
<feature type="modified residue" description="4-aspartylphosphate" evidence="16">
    <location>
        <position position="724"/>
    </location>
</feature>
<evidence type="ECO:0000313" key="22">
    <source>
        <dbReference type="Proteomes" id="UP000198290"/>
    </source>
</evidence>
<dbReference type="InterPro" id="IPR036641">
    <property type="entry name" value="HPT_dom_sf"/>
</dbReference>
<dbReference type="NCBIfam" id="TIGR00229">
    <property type="entry name" value="sensory_box"/>
    <property type="match status" value="2"/>
</dbReference>
<evidence type="ECO:0000256" key="6">
    <source>
        <dbReference type="ARBA" id="ARBA00022679"/>
    </source>
</evidence>
<dbReference type="InterPro" id="IPR011006">
    <property type="entry name" value="CheY-like_superfamily"/>
</dbReference>
<evidence type="ECO:0000313" key="21">
    <source>
        <dbReference type="EMBL" id="BBF86313.1"/>
    </source>
</evidence>
<keyword evidence="8" id="KW-0547">Nucleotide-binding</keyword>
<reference evidence="22" key="1">
    <citation type="journal article" date="2017" name="Biotechnol. Biofuels">
        <title>Evaluation of environmental bacterial communities as a factor affecting the growth of duckweed Lemna minor.</title>
        <authorList>
            <person name="Ishizawa H."/>
            <person name="Kuroda M."/>
            <person name="Morikawa M."/>
            <person name="Ike M."/>
        </authorList>
    </citation>
    <scope>NUCLEOTIDE SEQUENCE [LARGE SCALE GENOMIC DNA]</scope>
    <source>
        <strain evidence="22">H3</strain>
    </source>
</reference>
<comment type="subcellular location">
    <subcellularLocation>
        <location evidence="2">Cell membrane</location>
        <topology evidence="2">Multi-pass membrane protein</topology>
    </subcellularLocation>
</comment>
<dbReference type="Proteomes" id="UP000198290">
    <property type="component" value="Chromosome"/>
</dbReference>
<feature type="domain" description="Histidine kinase" evidence="18">
    <location>
        <begin position="292"/>
        <end position="513"/>
    </location>
</feature>
<protein>
    <recommendedName>
        <fullName evidence="15">Virulence sensor protein BvgS</fullName>
        <ecNumber evidence="3">2.7.13.3</ecNumber>
    </recommendedName>
</protein>
<proteinExistence type="predicted"/>
<evidence type="ECO:0000256" key="17">
    <source>
        <dbReference type="SAM" id="MobiDB-lite"/>
    </source>
</evidence>
<evidence type="ECO:0000256" key="10">
    <source>
        <dbReference type="ARBA" id="ARBA00022840"/>
    </source>
</evidence>
<evidence type="ECO:0000256" key="8">
    <source>
        <dbReference type="ARBA" id="ARBA00022741"/>
    </source>
</evidence>
<dbReference type="EMBL" id="AP018823">
    <property type="protein sequence ID" value="BBF86313.1"/>
    <property type="molecule type" value="Genomic_DNA"/>
</dbReference>
<dbReference type="InterPro" id="IPR008207">
    <property type="entry name" value="Sig_transdc_His_kin_Hpt_dom"/>
</dbReference>
<dbReference type="GO" id="GO:0000155">
    <property type="term" value="F:phosphorelay sensor kinase activity"/>
    <property type="evidence" value="ECO:0007669"/>
    <property type="project" value="InterPro"/>
</dbReference>
<dbReference type="SMART" id="SM00388">
    <property type="entry name" value="HisKA"/>
    <property type="match status" value="1"/>
</dbReference>
<dbReference type="PRINTS" id="PR00344">
    <property type="entry name" value="BCTRLSENSOR"/>
</dbReference>
<dbReference type="SUPFAM" id="SSF52172">
    <property type="entry name" value="CheY-like"/>
    <property type="match status" value="2"/>
</dbReference>
<keyword evidence="4" id="KW-1003">Cell membrane</keyword>
<dbReference type="Pfam" id="PF00989">
    <property type="entry name" value="PAS"/>
    <property type="match status" value="1"/>
</dbReference>
<dbReference type="PROSITE" id="PS50109">
    <property type="entry name" value="HIS_KIN"/>
    <property type="match status" value="1"/>
</dbReference>
<accession>A0A3G9GHJ6</accession>
<keyword evidence="5 16" id="KW-0597">Phosphoprotein</keyword>
<dbReference type="KEGG" id="amah:DLM_2712"/>
<dbReference type="FunFam" id="1.10.287.130:FF:000003">
    <property type="entry name" value="Histidine kinase"/>
    <property type="match status" value="1"/>
</dbReference>
<dbReference type="InterPro" id="IPR001789">
    <property type="entry name" value="Sig_transdc_resp-reg_receiver"/>
</dbReference>
<dbReference type="InterPro" id="IPR036097">
    <property type="entry name" value="HisK_dim/P_sf"/>
</dbReference>
<dbReference type="InterPro" id="IPR003661">
    <property type="entry name" value="HisK_dim/P_dom"/>
</dbReference>
<evidence type="ECO:0000256" key="14">
    <source>
        <dbReference type="ARBA" id="ARBA00058004"/>
    </source>
</evidence>
<feature type="domain" description="Response regulatory" evidence="19">
    <location>
        <begin position="675"/>
        <end position="795"/>
    </location>
</feature>
<dbReference type="SUPFAM" id="SSF47226">
    <property type="entry name" value="Histidine-containing phosphotransfer domain, HPT domain"/>
    <property type="match status" value="1"/>
</dbReference>
<dbReference type="AlphaFoldDB" id="A0A3G9GHJ6"/>
<dbReference type="EC" id="2.7.13.3" evidence="3"/>
<dbReference type="FunFam" id="3.30.565.10:FF:000010">
    <property type="entry name" value="Sensor histidine kinase RcsC"/>
    <property type="match status" value="1"/>
</dbReference>
<evidence type="ECO:0000256" key="1">
    <source>
        <dbReference type="ARBA" id="ARBA00000085"/>
    </source>
</evidence>
<dbReference type="CDD" id="cd16922">
    <property type="entry name" value="HATPase_EvgS-ArcB-TorS-like"/>
    <property type="match status" value="1"/>
</dbReference>
<dbReference type="Pfam" id="PF00512">
    <property type="entry name" value="HisKA"/>
    <property type="match status" value="1"/>
</dbReference>
<dbReference type="Pfam" id="PF01627">
    <property type="entry name" value="Hpt"/>
    <property type="match status" value="1"/>
</dbReference>
<evidence type="ECO:0000256" key="4">
    <source>
        <dbReference type="ARBA" id="ARBA00022475"/>
    </source>
</evidence>
<dbReference type="CDD" id="cd17546">
    <property type="entry name" value="REC_hyHK_CKI1_RcsC-like"/>
    <property type="match status" value="1"/>
</dbReference>
<dbReference type="SUPFAM" id="SSF55874">
    <property type="entry name" value="ATPase domain of HSP90 chaperone/DNA topoisomerase II/histidine kinase"/>
    <property type="match status" value="1"/>
</dbReference>
<keyword evidence="12" id="KW-0902">Two-component regulatory system</keyword>
<dbReference type="SUPFAM" id="SSF55785">
    <property type="entry name" value="PYP-like sensor domain (PAS domain)"/>
    <property type="match status" value="2"/>
</dbReference>
<evidence type="ECO:0000256" key="5">
    <source>
        <dbReference type="ARBA" id="ARBA00022553"/>
    </source>
</evidence>
<keyword evidence="11" id="KW-1133">Transmembrane helix</keyword>
<dbReference type="InterPro" id="IPR036890">
    <property type="entry name" value="HATPase_C_sf"/>
</dbReference>
<sequence>MQEQEQQSLPEPHHSTAKSTGSSAALDNTLLQQLEQLGDLIQDCTADGQILYANTSWQQALGYNQAELGSLNIYQLLASDSQAAFRTQCQRVLQGEQAAATALVMTDRVGQALSLQASFCRLPVTAGAPRLRVVLRDVTQQKKQELWLSTLLDNMDDGIIAMDMEGCLTYMNQQAERILGWRFAELHGQKVHDCIHHHRADGRRVAREDCPIFQALQRKDVYRSSEELFFSKDGRAVEVRVSNTPLLLQGQLVGSVTTFADISAIRQREQQMLQATRAAEAAARAKSEFLATMSHEIRTPLNGVIGMIDLLMDTPLDAEQSDFARTIKMSADTLLSIINDILDFSKIEADGLEIENIDFSLRQLLEGTVDIVANKAHNKGLTLASFATPEVPDSLLGDPTRLRQILLNLLSNAIKFTEHGMVLVSATLEPGRDTQSMLRLCVKDTGIGLSDQARSRLFQPFSQADSSTTRKYGGTGLGLAICKRLAEAMGGTIGVQSTPCVGSEFWITLPLQSTGNDCCLQASHTPSQHLLLLAGDSSSNQQLWSHYLDSWAVPHHCAASLAQMLETLRQLAAANSTPDVLLLVEPLPDATLEQAVQTLAVEGIPMVVCLNEQDGNRKSALSQQGIAVVHKPMKQSALLDALTVQWTPGNIRLHTPQADAMAAANATPHQHYHHRLLLAEDNPVNQRVAASMLHKLGYRVDVVSHGGEVLQAVEQQQYDAILMDCQMPHMDGYAATRLLRQQESEAAQGKHLPIIAMTANAMEGDRELCITAGMDDYLAKPIEYARLKTLLQQWLPQHPQTTLPPTTSSVGQPGSFTVQRLTEFLGDDPVGIAEMLDIFRDSLLRWRERLRLDIQQGGKGLRQLAHELKGSAANVGADALAALAGQLHAAAVDNSQEAIRSIALQIESEMDALLAFIAAYGKD</sequence>
<dbReference type="Gene3D" id="1.10.287.130">
    <property type="match status" value="1"/>
</dbReference>
<evidence type="ECO:0000259" key="20">
    <source>
        <dbReference type="PROSITE" id="PS50112"/>
    </source>
</evidence>
<evidence type="ECO:0000259" key="18">
    <source>
        <dbReference type="PROSITE" id="PS50109"/>
    </source>
</evidence>
<dbReference type="PANTHER" id="PTHR45339:SF5">
    <property type="entry name" value="HISTIDINE KINASE"/>
    <property type="match status" value="1"/>
</dbReference>
<comment type="catalytic activity">
    <reaction evidence="1">
        <text>ATP + protein L-histidine = ADP + protein N-phospho-L-histidine.</text>
        <dbReference type="EC" id="2.7.13.3"/>
    </reaction>
</comment>
<evidence type="ECO:0000256" key="3">
    <source>
        <dbReference type="ARBA" id="ARBA00012438"/>
    </source>
</evidence>
<dbReference type="Gene3D" id="3.30.565.10">
    <property type="entry name" value="Histidine kinase-like ATPase, C-terminal domain"/>
    <property type="match status" value="1"/>
</dbReference>
<evidence type="ECO:0000256" key="7">
    <source>
        <dbReference type="ARBA" id="ARBA00022692"/>
    </source>
</evidence>
<dbReference type="Gene3D" id="1.20.120.160">
    <property type="entry name" value="HPT domain"/>
    <property type="match status" value="1"/>
</dbReference>
<dbReference type="Gene3D" id="3.40.50.2300">
    <property type="match status" value="2"/>
</dbReference>
<gene>
    <name evidence="21" type="ORF">DLM_2712</name>
</gene>
<keyword evidence="10" id="KW-0067">ATP-binding</keyword>
<feature type="region of interest" description="Disordered" evidence="17">
    <location>
        <begin position="1"/>
        <end position="22"/>
    </location>
</feature>
<feature type="domain" description="PAS" evidence="20">
    <location>
        <begin position="26"/>
        <end position="96"/>
    </location>
</feature>
<dbReference type="InterPro" id="IPR013767">
    <property type="entry name" value="PAS_fold"/>
</dbReference>
<dbReference type="InterPro" id="IPR004358">
    <property type="entry name" value="Sig_transdc_His_kin-like_C"/>
</dbReference>
<feature type="domain" description="PAS" evidence="20">
    <location>
        <begin position="144"/>
        <end position="196"/>
    </location>
</feature>
<evidence type="ECO:0000256" key="9">
    <source>
        <dbReference type="ARBA" id="ARBA00022777"/>
    </source>
</evidence>
<dbReference type="Gene3D" id="3.30.450.20">
    <property type="entry name" value="PAS domain"/>
    <property type="match status" value="2"/>
</dbReference>
<dbReference type="Pfam" id="PF02518">
    <property type="entry name" value="HATPase_c"/>
    <property type="match status" value="1"/>
</dbReference>
<dbReference type="PROSITE" id="PS50110">
    <property type="entry name" value="RESPONSE_REGULATORY"/>
    <property type="match status" value="1"/>
</dbReference>
<evidence type="ECO:0000256" key="12">
    <source>
        <dbReference type="ARBA" id="ARBA00023012"/>
    </source>
</evidence>
<evidence type="ECO:0000256" key="15">
    <source>
        <dbReference type="ARBA" id="ARBA00070152"/>
    </source>
</evidence>
<evidence type="ECO:0000256" key="16">
    <source>
        <dbReference type="PROSITE-ProRule" id="PRU00169"/>
    </source>
</evidence>
<name>A0A3G9GHJ6_9NEIS</name>
<dbReference type="InterPro" id="IPR005467">
    <property type="entry name" value="His_kinase_dom"/>
</dbReference>
<dbReference type="Pfam" id="PF00072">
    <property type="entry name" value="Response_reg"/>
    <property type="match status" value="1"/>
</dbReference>
<dbReference type="GO" id="GO:0005524">
    <property type="term" value="F:ATP binding"/>
    <property type="evidence" value="ECO:0007669"/>
    <property type="project" value="UniProtKB-KW"/>
</dbReference>
<evidence type="ECO:0000259" key="19">
    <source>
        <dbReference type="PROSITE" id="PS50110"/>
    </source>
</evidence>
<dbReference type="CDD" id="cd00082">
    <property type="entry name" value="HisKA"/>
    <property type="match status" value="1"/>
</dbReference>
<dbReference type="SMART" id="SM00091">
    <property type="entry name" value="PAS"/>
    <property type="match status" value="2"/>
</dbReference>
<dbReference type="InterPro" id="IPR003594">
    <property type="entry name" value="HATPase_dom"/>
</dbReference>
<dbReference type="PROSITE" id="PS50112">
    <property type="entry name" value="PAS"/>
    <property type="match status" value="2"/>
</dbReference>
<dbReference type="InterPro" id="IPR013656">
    <property type="entry name" value="PAS_4"/>
</dbReference>
<keyword evidence="6" id="KW-0808">Transferase</keyword>
<keyword evidence="9 21" id="KW-0418">Kinase</keyword>
<dbReference type="RefSeq" id="WP_167467113.1">
    <property type="nucleotide sequence ID" value="NZ_AP018823.1"/>
</dbReference>
<dbReference type="InterPro" id="IPR000014">
    <property type="entry name" value="PAS"/>
</dbReference>
<dbReference type="PANTHER" id="PTHR45339">
    <property type="entry name" value="HYBRID SIGNAL TRANSDUCTION HISTIDINE KINASE J"/>
    <property type="match status" value="1"/>
</dbReference>
<dbReference type="Pfam" id="PF08448">
    <property type="entry name" value="PAS_4"/>
    <property type="match status" value="1"/>
</dbReference>
<evidence type="ECO:0000256" key="2">
    <source>
        <dbReference type="ARBA" id="ARBA00004651"/>
    </source>
</evidence>
<keyword evidence="22" id="KW-1185">Reference proteome</keyword>
<evidence type="ECO:0000256" key="11">
    <source>
        <dbReference type="ARBA" id="ARBA00022989"/>
    </source>
</evidence>
<comment type="function">
    <text evidence="14">Member of the two-component regulatory system BvgS/BvgA. Phosphorylates BvgA via a four-step phosphorelay in response to environmental signals.</text>
</comment>
<dbReference type="SMART" id="SM00387">
    <property type="entry name" value="HATPase_c"/>
    <property type="match status" value="1"/>
</dbReference>